<name>A0A3D9MDC0_9FLAO</name>
<evidence type="ECO:0000313" key="2">
    <source>
        <dbReference type="EMBL" id="REE16878.1"/>
    </source>
</evidence>
<evidence type="ECO:0000256" key="1">
    <source>
        <dbReference type="SAM" id="Phobius"/>
    </source>
</evidence>
<comment type="caution">
    <text evidence="2">The sequence shown here is derived from an EMBL/GenBank/DDBJ whole genome shotgun (WGS) entry which is preliminary data.</text>
</comment>
<protein>
    <submittedName>
        <fullName evidence="2">Uncharacterized protein</fullName>
    </submittedName>
</protein>
<dbReference type="Proteomes" id="UP000256919">
    <property type="component" value="Unassembled WGS sequence"/>
</dbReference>
<keyword evidence="1" id="KW-0472">Membrane</keyword>
<feature type="transmembrane region" description="Helical" evidence="1">
    <location>
        <begin position="15"/>
        <end position="37"/>
    </location>
</feature>
<proteinExistence type="predicted"/>
<organism evidence="2 3">
    <name type="scientific">Winogradskyella pacifica</name>
    <dbReference type="NCBI Taxonomy" id="664642"/>
    <lineage>
        <taxon>Bacteria</taxon>
        <taxon>Pseudomonadati</taxon>
        <taxon>Bacteroidota</taxon>
        <taxon>Flavobacteriia</taxon>
        <taxon>Flavobacteriales</taxon>
        <taxon>Flavobacteriaceae</taxon>
        <taxon>Winogradskyella</taxon>
    </lineage>
</organism>
<reference evidence="2 3" key="1">
    <citation type="submission" date="2018-07" db="EMBL/GenBank/DDBJ databases">
        <title>Genomic Encyclopedia of Type Strains, Phase III (KMG-III): the genomes of soil and plant-associated and newly described type strains.</title>
        <authorList>
            <person name="Whitman W."/>
        </authorList>
    </citation>
    <scope>NUCLEOTIDE SEQUENCE [LARGE SCALE GENOMIC DNA]</scope>
    <source>
        <strain evidence="2 3">CECT 7948</strain>
    </source>
</reference>
<keyword evidence="1" id="KW-1133">Transmembrane helix</keyword>
<keyword evidence="3" id="KW-1185">Reference proteome</keyword>
<evidence type="ECO:0000313" key="3">
    <source>
        <dbReference type="Proteomes" id="UP000256919"/>
    </source>
</evidence>
<gene>
    <name evidence="2" type="ORF">DFQ09_10590</name>
</gene>
<dbReference type="AlphaFoldDB" id="A0A3D9MDC0"/>
<accession>A0A3D9MDC0</accession>
<sequence>METMKNESTSKNDKVFIILLIVSSIIVISANIAVNFFS</sequence>
<keyword evidence="1" id="KW-0812">Transmembrane</keyword>
<dbReference type="EMBL" id="QREI01000005">
    <property type="protein sequence ID" value="REE16878.1"/>
    <property type="molecule type" value="Genomic_DNA"/>
</dbReference>